<comment type="similarity">
    <text evidence="8">Belongs to the CRISPR-associated exonuclease Cas4 family.</text>
</comment>
<sequence>MDPDDYLMLSGIQHFAFCRRQWALIHIEQVWKENVLTFGGRQMHRNADDPFFTESRGDVLISRSVPLVSHALKIYGVADVVEYHRSDSGIVIPGREGHWTVVPVEYKAGKRKPDDRDEVQLCAQAICLEEMYRTRIEYGYLYYGKTRRRTEVALDDELRRRVAELVAGMYVLYDAGTTPPAVLLPHCKNCSLVELCMPAVSSRRRSVDRYLATCIGRDDA</sequence>
<evidence type="ECO:0000313" key="10">
    <source>
        <dbReference type="EMBL" id="BBL69293.1"/>
    </source>
</evidence>
<evidence type="ECO:0000256" key="3">
    <source>
        <dbReference type="ARBA" id="ARBA00022723"/>
    </source>
</evidence>
<keyword evidence="7 8" id="KW-0411">Iron-sulfur</keyword>
<keyword evidence="8" id="KW-0464">Manganese</keyword>
<organism evidence="10 11">
    <name type="scientific">Methanoculleus chikugoensis</name>
    <dbReference type="NCBI Taxonomy" id="118126"/>
    <lineage>
        <taxon>Archaea</taxon>
        <taxon>Methanobacteriati</taxon>
        <taxon>Methanobacteriota</taxon>
        <taxon>Stenosarchaea group</taxon>
        <taxon>Methanomicrobia</taxon>
        <taxon>Methanomicrobiales</taxon>
        <taxon>Methanomicrobiaceae</taxon>
        <taxon>Methanoculleus</taxon>
    </lineage>
</organism>
<dbReference type="PANTHER" id="PTHR36531">
    <property type="entry name" value="CRISPR-ASSOCIATED EXONUCLEASE CAS4"/>
    <property type="match status" value="1"/>
</dbReference>
<evidence type="ECO:0000256" key="4">
    <source>
        <dbReference type="ARBA" id="ARBA00022801"/>
    </source>
</evidence>
<evidence type="ECO:0000256" key="6">
    <source>
        <dbReference type="ARBA" id="ARBA00023004"/>
    </source>
</evidence>
<evidence type="ECO:0000313" key="11">
    <source>
        <dbReference type="Proteomes" id="UP000824969"/>
    </source>
</evidence>
<feature type="domain" description="DUF83" evidence="9">
    <location>
        <begin position="10"/>
        <end position="197"/>
    </location>
</feature>
<keyword evidence="11" id="KW-1185">Reference proteome</keyword>
<keyword evidence="4 8" id="KW-0378">Hydrolase</keyword>
<evidence type="ECO:0000256" key="8">
    <source>
        <dbReference type="RuleBase" id="RU365022"/>
    </source>
</evidence>
<reference evidence="10 11" key="1">
    <citation type="submission" date="2019-06" db="EMBL/GenBank/DDBJ databases">
        <title>Complete genome sequence of Methanoculleus chikugoensis strain MG62.</title>
        <authorList>
            <person name="Asakawa S."/>
            <person name="Dianou D."/>
        </authorList>
    </citation>
    <scope>NUCLEOTIDE SEQUENCE [LARGE SCALE GENOMIC DNA]</scope>
    <source>
        <strain evidence="10 11">MG62</strain>
    </source>
</reference>
<comment type="cofactor">
    <cofactor evidence="1">
        <name>[4Fe-4S] cluster</name>
        <dbReference type="ChEBI" id="CHEBI:49883"/>
    </cofactor>
</comment>
<evidence type="ECO:0000256" key="1">
    <source>
        <dbReference type="ARBA" id="ARBA00001966"/>
    </source>
</evidence>
<dbReference type="EC" id="3.1.12.1" evidence="8"/>
<evidence type="ECO:0000256" key="7">
    <source>
        <dbReference type="ARBA" id="ARBA00023014"/>
    </source>
</evidence>
<proteinExistence type="inferred from homology"/>
<evidence type="ECO:0000256" key="5">
    <source>
        <dbReference type="ARBA" id="ARBA00022839"/>
    </source>
</evidence>
<dbReference type="PANTHER" id="PTHR36531:SF6">
    <property type="entry name" value="DNA REPLICATION ATP-DEPENDENT HELICASE_NUCLEASE DNA2"/>
    <property type="match status" value="1"/>
</dbReference>
<keyword evidence="2 8" id="KW-0540">Nuclease</keyword>
<keyword evidence="8" id="KW-0051">Antiviral defense</keyword>
<name>A0ABM7H926_9EURY</name>
<comment type="cofactor">
    <cofactor evidence="8">
        <name>Mg(2+)</name>
        <dbReference type="ChEBI" id="CHEBI:18420"/>
    </cofactor>
    <cofactor evidence="8">
        <name>Mn(2+)</name>
        <dbReference type="ChEBI" id="CHEBI:29035"/>
    </cofactor>
    <text evidence="8">Mg(2+) or Mn(2+) required for ssDNA cleavage activity.</text>
</comment>
<dbReference type="InterPro" id="IPR051827">
    <property type="entry name" value="Cas4_exonuclease"/>
</dbReference>
<gene>
    <name evidence="10" type="ORF">MchiMG62_24740</name>
</gene>
<dbReference type="GeneID" id="66132017"/>
<dbReference type="InterPro" id="IPR013343">
    <property type="entry name" value="CRISPR-assoc_prot_Cas4"/>
</dbReference>
<comment type="cofactor">
    <cofactor evidence="8">
        <name>iron-sulfur cluster</name>
        <dbReference type="ChEBI" id="CHEBI:30408"/>
    </cofactor>
</comment>
<accession>A0ABM7H926</accession>
<dbReference type="RefSeq" id="WP_221057265.1">
    <property type="nucleotide sequence ID" value="NZ_AP019781.1"/>
</dbReference>
<evidence type="ECO:0000259" key="9">
    <source>
        <dbReference type="Pfam" id="PF01930"/>
    </source>
</evidence>
<keyword evidence="6 8" id="KW-0408">Iron</keyword>
<dbReference type="InterPro" id="IPR022765">
    <property type="entry name" value="Dna2/Cas4_DUF83"/>
</dbReference>
<comment type="function">
    <text evidence="8">CRISPR (clustered regularly interspaced short palindromic repeat) is an adaptive immune system that provides protection against mobile genetic elements (viruses, transposable elements and conjugative plasmids). CRISPR clusters contain sequences complementary to antecedent mobile elements and target invading nucleic acids. CRISPR clusters are transcribed and processed into CRISPR RNA (crRNA).</text>
</comment>
<dbReference type="Pfam" id="PF01930">
    <property type="entry name" value="Cas_Cas4"/>
    <property type="match status" value="1"/>
</dbReference>
<protein>
    <recommendedName>
        <fullName evidence="8">CRISPR-associated exonuclease Cas4</fullName>
        <ecNumber evidence="8">3.1.12.1</ecNumber>
    </recommendedName>
</protein>
<dbReference type="EMBL" id="AP019781">
    <property type="protein sequence ID" value="BBL69293.1"/>
    <property type="molecule type" value="Genomic_DNA"/>
</dbReference>
<dbReference type="NCBIfam" id="TIGR00372">
    <property type="entry name" value="cas4"/>
    <property type="match status" value="1"/>
</dbReference>
<keyword evidence="3 8" id="KW-0479">Metal-binding</keyword>
<evidence type="ECO:0000256" key="2">
    <source>
        <dbReference type="ARBA" id="ARBA00022722"/>
    </source>
</evidence>
<keyword evidence="5 8" id="KW-0269">Exonuclease</keyword>
<dbReference type="Proteomes" id="UP000824969">
    <property type="component" value="Chromosome"/>
</dbReference>